<dbReference type="GO" id="GO:0005886">
    <property type="term" value="C:plasma membrane"/>
    <property type="evidence" value="ECO:0007669"/>
    <property type="project" value="UniProtKB-SubCell"/>
</dbReference>
<proteinExistence type="evidence at transcript level"/>
<dbReference type="InterPro" id="IPR017452">
    <property type="entry name" value="GPCR_Rhodpsn_7TM"/>
</dbReference>
<dbReference type="PANTHER" id="PTHR24248:SF200">
    <property type="entry name" value="5-HYDROXYTRYPTAMINE RECEPTOR 1B-LIKE ISOFORM X1"/>
    <property type="match status" value="1"/>
</dbReference>
<evidence type="ECO:0000256" key="8">
    <source>
        <dbReference type="ARBA" id="ARBA00023157"/>
    </source>
</evidence>
<feature type="region of interest" description="Disordered" evidence="13">
    <location>
        <begin position="1"/>
        <end position="22"/>
    </location>
</feature>
<evidence type="ECO:0000256" key="2">
    <source>
        <dbReference type="ARBA" id="ARBA00010663"/>
    </source>
</evidence>
<dbReference type="GO" id="GO:0007208">
    <property type="term" value="P:phospholipase C-activating serotonin receptor signaling pathway"/>
    <property type="evidence" value="ECO:0007669"/>
    <property type="project" value="UniProtKB-ARBA"/>
</dbReference>
<evidence type="ECO:0000256" key="14">
    <source>
        <dbReference type="SAM" id="Phobius"/>
    </source>
</evidence>
<feature type="transmembrane region" description="Helical" evidence="14">
    <location>
        <begin position="598"/>
        <end position="619"/>
    </location>
</feature>
<evidence type="ECO:0000256" key="1">
    <source>
        <dbReference type="ARBA" id="ARBA00004651"/>
    </source>
</evidence>
<evidence type="ECO:0000256" key="4">
    <source>
        <dbReference type="ARBA" id="ARBA00022692"/>
    </source>
</evidence>
<dbReference type="PRINTS" id="PR00237">
    <property type="entry name" value="GPCRRHODOPSN"/>
</dbReference>
<dbReference type="GO" id="GO:0071880">
    <property type="term" value="P:adenylate cyclase-activating adrenergic receptor signaling pathway"/>
    <property type="evidence" value="ECO:0007669"/>
    <property type="project" value="TreeGrafter"/>
</dbReference>
<comment type="subcellular location">
    <subcellularLocation>
        <location evidence="1">Cell membrane</location>
        <topology evidence="1">Multi-pass membrane protein</topology>
    </subcellularLocation>
</comment>
<feature type="compositionally biased region" description="Low complexity" evidence="13">
    <location>
        <begin position="525"/>
        <end position="537"/>
    </location>
</feature>
<feature type="domain" description="G-protein coupled receptors family 1 profile" evidence="15">
    <location>
        <begin position="166"/>
        <end position="650"/>
    </location>
</feature>
<dbReference type="Gene3D" id="1.20.1070.10">
    <property type="entry name" value="Rhodopsin 7-helix transmembrane proteins"/>
    <property type="match status" value="2"/>
</dbReference>
<feature type="region of interest" description="Disordered" evidence="13">
    <location>
        <begin position="417"/>
        <end position="477"/>
    </location>
</feature>
<evidence type="ECO:0000256" key="11">
    <source>
        <dbReference type="ARBA" id="ARBA00023224"/>
    </source>
</evidence>
<keyword evidence="11 12" id="KW-0807">Transducer</keyword>
<feature type="transmembrane region" description="Helical" evidence="14">
    <location>
        <begin position="265"/>
        <end position="285"/>
    </location>
</feature>
<sequence length="683" mass="73996">MDLLSATEFPTESANEAEEYPDEQLTVKPLYDTVKLTVAEKPSDNDVFIQASEEDEVLTDLYMDDPFTTASSLLANNSPTSNLSVYFEDIIVGRVACNTTINGSTVYSSSILECYNSTFIGDLFSNASGNGSAIGGRGGDEPLTDVILMGVTSVILGLMILITVIGNVFVIAAILLERNLQNVANYLIVSLAVADLMVACLVMPLGAVYEISKGWILGPELCDMWTSSDVLCCTASILHLVAIAVDRYWAVTNVDYIHTRNGTRIGIMIVVVWSVALVVSLAPQFGWKDPDYLDRINLQQRCLVSQDVAYQIFATCSTFYVPLLVILVLYWKIFQTARKRIHRRRQQRSTVAGHNAPSGGTGNKTSNNNPPPASISTSKFITKRRFRRMKSNKKSSAAEALVSSLVLVEGHSTASVDVVGEEDGDTVENQKSSDTSGASGGGVVGGGTGGGGGSVGEKDNLRNDTRSIDDGVDDDDGKVVTTAFTISKSLEEASGLGVGVVGTVGARDGVGPMTATSNNVSPEKSSTATTTNNGSASHQSHISDMSRVEILQREATNNTKDVNVVGGNVKEKLLINNQRRDKKETLEAKRERKAAKTLAIITGAFVVCWLPFFIMALLMPLCEACYINDYMESFFLWLGYFNSTLNPVIYTIFSPEFRQAFKRILCGGGRRSRPRNFRPGKLR</sequence>
<evidence type="ECO:0000313" key="16">
    <source>
        <dbReference type="EMBL" id="CAX65666.1"/>
    </source>
</evidence>
<feature type="transmembrane region" description="Helical" evidence="14">
    <location>
        <begin position="308"/>
        <end position="331"/>
    </location>
</feature>
<dbReference type="SMART" id="SM01381">
    <property type="entry name" value="7TM_GPCR_Srsx"/>
    <property type="match status" value="1"/>
</dbReference>
<feature type="transmembrane region" description="Helical" evidence="14">
    <location>
        <begin position="225"/>
        <end position="245"/>
    </location>
</feature>
<dbReference type="GO" id="GO:0007210">
    <property type="term" value="P:serotonin receptor signaling pathway"/>
    <property type="evidence" value="ECO:0007669"/>
    <property type="project" value="UniProtKB-ARBA"/>
</dbReference>
<dbReference type="GO" id="GO:0043410">
    <property type="term" value="P:positive regulation of MAPK cascade"/>
    <property type="evidence" value="ECO:0007669"/>
    <property type="project" value="TreeGrafter"/>
</dbReference>
<keyword evidence="9 12" id="KW-0675">Receptor</keyword>
<dbReference type="GO" id="GO:0042752">
    <property type="term" value="P:regulation of circadian rhythm"/>
    <property type="evidence" value="ECO:0007669"/>
    <property type="project" value="UniProtKB-ARBA"/>
</dbReference>
<dbReference type="InterPro" id="IPR000276">
    <property type="entry name" value="GPCR_Rhodpsn"/>
</dbReference>
<dbReference type="SMR" id="C1L3G5"/>
<evidence type="ECO:0000256" key="10">
    <source>
        <dbReference type="ARBA" id="ARBA00023180"/>
    </source>
</evidence>
<protein>
    <submittedName>
        <fullName evidence="16">Serotonin 5-HT1 receptor</fullName>
    </submittedName>
</protein>
<feature type="compositionally biased region" description="Gly residues" evidence="13">
    <location>
        <begin position="438"/>
        <end position="455"/>
    </location>
</feature>
<evidence type="ECO:0000256" key="3">
    <source>
        <dbReference type="ARBA" id="ARBA00022475"/>
    </source>
</evidence>
<feature type="compositionally biased region" description="Basic and acidic residues" evidence="13">
    <location>
        <begin position="456"/>
        <end position="469"/>
    </location>
</feature>
<keyword evidence="4 12" id="KW-0812">Transmembrane</keyword>
<keyword evidence="8" id="KW-1015">Disulfide bond</keyword>
<feature type="region of interest" description="Disordered" evidence="13">
    <location>
        <begin position="511"/>
        <end position="542"/>
    </location>
</feature>
<feature type="transmembrane region" description="Helical" evidence="14">
    <location>
        <begin position="147"/>
        <end position="176"/>
    </location>
</feature>
<dbReference type="FunFam" id="1.20.1070.10:FF:000310">
    <property type="entry name" value="5-hydroxytryptamine receptor 2B"/>
    <property type="match status" value="1"/>
</dbReference>
<dbReference type="EMBL" id="FN298392">
    <property type="protein sequence ID" value="CAX65666.1"/>
    <property type="molecule type" value="mRNA"/>
</dbReference>
<organism evidence="16">
    <name type="scientific">Periplaneta americana</name>
    <name type="common">American cockroach</name>
    <name type="synonym">Blatta americana</name>
    <dbReference type="NCBI Taxonomy" id="6978"/>
    <lineage>
        <taxon>Eukaryota</taxon>
        <taxon>Metazoa</taxon>
        <taxon>Ecdysozoa</taxon>
        <taxon>Arthropoda</taxon>
        <taxon>Hexapoda</taxon>
        <taxon>Insecta</taxon>
        <taxon>Pterygota</taxon>
        <taxon>Neoptera</taxon>
        <taxon>Polyneoptera</taxon>
        <taxon>Dictyoptera</taxon>
        <taxon>Blattodea</taxon>
        <taxon>Blattoidea</taxon>
        <taxon>Blattidae</taxon>
        <taxon>Blattinae</taxon>
        <taxon>Periplaneta</taxon>
    </lineage>
</organism>
<gene>
    <name evidence="16" type="primary">5-HT1</name>
</gene>
<feature type="transmembrane region" description="Helical" evidence="14">
    <location>
        <begin position="183"/>
        <end position="205"/>
    </location>
</feature>
<feature type="region of interest" description="Disordered" evidence="13">
    <location>
        <begin position="344"/>
        <end position="381"/>
    </location>
</feature>
<dbReference type="PROSITE" id="PS00237">
    <property type="entry name" value="G_PROTEIN_RECEP_F1_1"/>
    <property type="match status" value="1"/>
</dbReference>
<keyword evidence="3" id="KW-1003">Cell membrane</keyword>
<keyword evidence="10" id="KW-0325">Glycoprotein</keyword>
<dbReference type="CDD" id="cd15331">
    <property type="entry name" value="7tmA_5-HT1A_invertebrates"/>
    <property type="match status" value="1"/>
</dbReference>
<keyword evidence="7 14" id="KW-0472">Membrane</keyword>
<dbReference type="Pfam" id="PF00001">
    <property type="entry name" value="7tm_1"/>
    <property type="match status" value="1"/>
</dbReference>
<keyword evidence="5 14" id="KW-1133">Transmembrane helix</keyword>
<reference evidence="16" key="1">
    <citation type="submission" date="2009-04" db="EMBL/GenBank/DDBJ databases">
        <title>Inverse agonist and neutral antagonist actions of synthetic compounds at a heterologously expressed insect 5-HT1 receptor.</title>
        <authorList>
            <person name="Troppmann B."/>
            <person name="Baumann A."/>
            <person name="Blenau W."/>
        </authorList>
    </citation>
    <scope>NUCLEOTIDE SEQUENCE</scope>
    <source>
        <tissue evidence="16">CNS</tissue>
    </source>
</reference>
<dbReference type="GO" id="GO:0007198">
    <property type="term" value="P:adenylate cyclase-inhibiting serotonin receptor signaling pathway"/>
    <property type="evidence" value="ECO:0007669"/>
    <property type="project" value="UniProtKB-ARBA"/>
</dbReference>
<evidence type="ECO:0000256" key="12">
    <source>
        <dbReference type="RuleBase" id="RU000688"/>
    </source>
</evidence>
<feature type="transmembrane region" description="Helical" evidence="14">
    <location>
        <begin position="634"/>
        <end position="653"/>
    </location>
</feature>
<evidence type="ECO:0000256" key="9">
    <source>
        <dbReference type="ARBA" id="ARBA00023170"/>
    </source>
</evidence>
<dbReference type="FunFam" id="1.20.1070.10:FF:000299">
    <property type="entry name" value="5-hydroxytryptamine receptor 2B"/>
    <property type="match status" value="1"/>
</dbReference>
<evidence type="ECO:0000256" key="6">
    <source>
        <dbReference type="ARBA" id="ARBA00023040"/>
    </source>
</evidence>
<name>C1L3G5_PERAM</name>
<accession>C1L3G5</accession>
<feature type="compositionally biased region" description="Polar residues" evidence="13">
    <location>
        <begin position="514"/>
        <end position="524"/>
    </location>
</feature>
<dbReference type="PANTHER" id="PTHR24248">
    <property type="entry name" value="ADRENERGIC RECEPTOR-RELATED G-PROTEIN COUPLED RECEPTOR"/>
    <property type="match status" value="1"/>
</dbReference>
<dbReference type="GO" id="GO:0004993">
    <property type="term" value="F:G protein-coupled serotonin receptor activity"/>
    <property type="evidence" value="ECO:0007669"/>
    <property type="project" value="UniProtKB-ARBA"/>
</dbReference>
<dbReference type="AlphaFoldDB" id="C1L3G5"/>
<evidence type="ECO:0000259" key="15">
    <source>
        <dbReference type="PROSITE" id="PS50262"/>
    </source>
</evidence>
<dbReference type="PROSITE" id="PS50262">
    <property type="entry name" value="G_PROTEIN_RECEP_F1_2"/>
    <property type="match status" value="1"/>
</dbReference>
<evidence type="ECO:0000256" key="13">
    <source>
        <dbReference type="SAM" id="MobiDB-lite"/>
    </source>
</evidence>
<comment type="similarity">
    <text evidence="2 12">Belongs to the G-protein coupled receptor 1 family.</text>
</comment>
<evidence type="ECO:0000256" key="5">
    <source>
        <dbReference type="ARBA" id="ARBA00022989"/>
    </source>
</evidence>
<keyword evidence="6 12" id="KW-0297">G-protein coupled receptor</keyword>
<evidence type="ECO:0000256" key="7">
    <source>
        <dbReference type="ARBA" id="ARBA00023136"/>
    </source>
</evidence>
<dbReference type="SUPFAM" id="SSF81321">
    <property type="entry name" value="Family A G protein-coupled receptor-like"/>
    <property type="match status" value="1"/>
</dbReference>